<evidence type="ECO:0000313" key="3">
    <source>
        <dbReference type="Proteomes" id="UP001500843"/>
    </source>
</evidence>
<sequence>MPTTNTSNQMDPDLVGPGPRGALTLARYWVARHRVLSLAIVLLGAIALVAALRFLTPDPADHQPVVVPSPTAAPSADTHLDVTNAPTLPPDVPLAQASNPDAFARAVAETVFTWDTSSTTLPDVTEQFLVVADPTGEETPGLLVDLRTYLPNDQAWTHLVQYRTRQWIEITGVVEPVAWDRAVAQAPEGALTAGTTARTVTGVRHRAGLWEDEPASASSPVQFTVFLVCSPSDDQCHVLRLSTPGLALH</sequence>
<name>A0ABP8XEL7_9MICO</name>
<keyword evidence="1" id="KW-0812">Transmembrane</keyword>
<proteinExistence type="predicted"/>
<dbReference type="Proteomes" id="UP001500843">
    <property type="component" value="Unassembled WGS sequence"/>
</dbReference>
<protein>
    <submittedName>
        <fullName evidence="2">Uncharacterized protein</fullName>
    </submittedName>
</protein>
<dbReference type="EMBL" id="BAABHM010000012">
    <property type="protein sequence ID" value="GAA4706615.1"/>
    <property type="molecule type" value="Genomic_DNA"/>
</dbReference>
<keyword evidence="1" id="KW-0472">Membrane</keyword>
<evidence type="ECO:0000256" key="1">
    <source>
        <dbReference type="SAM" id="Phobius"/>
    </source>
</evidence>
<organism evidence="2 3">
    <name type="scientific">Promicromonospora umidemergens</name>
    <dbReference type="NCBI Taxonomy" id="629679"/>
    <lineage>
        <taxon>Bacteria</taxon>
        <taxon>Bacillati</taxon>
        <taxon>Actinomycetota</taxon>
        <taxon>Actinomycetes</taxon>
        <taxon>Micrococcales</taxon>
        <taxon>Promicromonosporaceae</taxon>
        <taxon>Promicromonospora</taxon>
    </lineage>
</organism>
<gene>
    <name evidence="2" type="ORF">GCM10023198_31030</name>
</gene>
<keyword evidence="3" id="KW-1185">Reference proteome</keyword>
<accession>A0ABP8XEL7</accession>
<dbReference type="RefSeq" id="WP_253869316.1">
    <property type="nucleotide sequence ID" value="NZ_BAABHM010000012.1"/>
</dbReference>
<reference evidence="3" key="1">
    <citation type="journal article" date="2019" name="Int. J. Syst. Evol. Microbiol.">
        <title>The Global Catalogue of Microorganisms (GCM) 10K type strain sequencing project: providing services to taxonomists for standard genome sequencing and annotation.</title>
        <authorList>
            <consortium name="The Broad Institute Genomics Platform"/>
            <consortium name="The Broad Institute Genome Sequencing Center for Infectious Disease"/>
            <person name="Wu L."/>
            <person name="Ma J."/>
        </authorList>
    </citation>
    <scope>NUCLEOTIDE SEQUENCE [LARGE SCALE GENOMIC DNA]</scope>
    <source>
        <strain evidence="3">JCM 17975</strain>
    </source>
</reference>
<comment type="caution">
    <text evidence="2">The sequence shown here is derived from an EMBL/GenBank/DDBJ whole genome shotgun (WGS) entry which is preliminary data.</text>
</comment>
<keyword evidence="1" id="KW-1133">Transmembrane helix</keyword>
<feature type="transmembrane region" description="Helical" evidence="1">
    <location>
        <begin position="35"/>
        <end position="55"/>
    </location>
</feature>
<evidence type="ECO:0000313" key="2">
    <source>
        <dbReference type="EMBL" id="GAA4706615.1"/>
    </source>
</evidence>